<accession>A0A217EQS3</accession>
<gene>
    <name evidence="1" type="ORF">Goe2_c16600</name>
</gene>
<dbReference type="EMBL" id="KY368639">
    <property type="protein sequence ID" value="APZ82402.1"/>
    <property type="molecule type" value="Genomic_DNA"/>
</dbReference>
<sequence length="103" mass="11915">MMNCKKKVEVTQTQTQAIEEGKKHYLKMAHEDSEKVIRICGEFKPWEFMRLVFVAEHFLADIGAKPPWEESFAPLNSISPLDLRRAIKYGYVIKEDVENGKAT</sequence>
<evidence type="ECO:0000313" key="1">
    <source>
        <dbReference type="EMBL" id="APZ82402.1"/>
    </source>
</evidence>
<protein>
    <submittedName>
        <fullName evidence="1">Uncharacterized protein</fullName>
    </submittedName>
</protein>
<evidence type="ECO:0000313" key="2">
    <source>
        <dbReference type="Proteomes" id="UP000224660"/>
    </source>
</evidence>
<name>A0A217EQS3_9CAUD</name>
<reference evidence="1 2" key="1">
    <citation type="journal article" date="2017" name="Viruses">
        <title>Characterization of Bacillus subtilis Viruses vB_BsuM-Goe2 and vB_BsuM-Goe3.</title>
        <authorList>
            <person name="Willms I.M."/>
            <person name="Hoppert M."/>
            <person name="Hertel R."/>
        </authorList>
    </citation>
    <scope>NUCLEOTIDE SEQUENCE [LARGE SCALE GENOMIC DNA]</scope>
</reference>
<organism evidence="1 2">
    <name type="scientific">Bacillus phage vB_BsuM-Goe2</name>
    <dbReference type="NCBI Taxonomy" id="1933062"/>
    <lineage>
        <taxon>Viruses</taxon>
        <taxon>Duplodnaviria</taxon>
        <taxon>Heunggongvirae</taxon>
        <taxon>Uroviricota</taxon>
        <taxon>Caudoviricetes</taxon>
        <taxon>Herelleviridae</taxon>
        <taxon>Spounavirinae</taxon>
        <taxon>Okubovirus</taxon>
        <taxon>Okubovirus camphawk</taxon>
    </lineage>
</organism>
<proteinExistence type="predicted"/>
<dbReference type="Proteomes" id="UP000224660">
    <property type="component" value="Segment"/>
</dbReference>